<dbReference type="OrthoDB" id="19232at2759"/>
<name>A0A1B7TH90_9ASCO</name>
<dbReference type="AlphaFoldDB" id="A0A1B7TH90"/>
<evidence type="ECO:0000256" key="3">
    <source>
        <dbReference type="SAM" id="Coils"/>
    </source>
</evidence>
<dbReference type="PANTHER" id="PTHR47766">
    <property type="entry name" value="PROTEIN EFR3"/>
    <property type="match status" value="1"/>
</dbReference>
<dbReference type="Proteomes" id="UP000092321">
    <property type="component" value="Unassembled WGS sequence"/>
</dbReference>
<keyword evidence="3" id="KW-0175">Coiled coil</keyword>
<evidence type="ECO:0000313" key="5">
    <source>
        <dbReference type="EMBL" id="OBA28104.1"/>
    </source>
</evidence>
<dbReference type="InterPro" id="IPR039786">
    <property type="entry name" value="EFR3"/>
</dbReference>
<dbReference type="GO" id="GO:0005886">
    <property type="term" value="C:plasma membrane"/>
    <property type="evidence" value="ECO:0007669"/>
    <property type="project" value="TreeGrafter"/>
</dbReference>
<dbReference type="EMBL" id="LXPE01000005">
    <property type="protein sequence ID" value="OBA28104.1"/>
    <property type="molecule type" value="Genomic_DNA"/>
</dbReference>
<evidence type="ECO:0000256" key="2">
    <source>
        <dbReference type="ARBA" id="ARBA00017967"/>
    </source>
</evidence>
<dbReference type="PANTHER" id="PTHR47766:SF1">
    <property type="entry name" value="PROTEIN EFR3"/>
    <property type="match status" value="1"/>
</dbReference>
<evidence type="ECO:0000313" key="6">
    <source>
        <dbReference type="Proteomes" id="UP000092321"/>
    </source>
</evidence>
<dbReference type="InterPro" id="IPR049150">
    <property type="entry name" value="EFR3_HEAT-like_rpt"/>
</dbReference>
<accession>A0A1B7TH90</accession>
<feature type="compositionally biased region" description="Low complexity" evidence="4">
    <location>
        <begin position="814"/>
        <end position="830"/>
    </location>
</feature>
<gene>
    <name evidence="5" type="ORF">HANVADRAFT_51818</name>
</gene>
<reference evidence="6" key="1">
    <citation type="journal article" date="2016" name="Proc. Natl. Acad. Sci. U.S.A.">
        <title>Comparative genomics of biotechnologically important yeasts.</title>
        <authorList>
            <person name="Riley R."/>
            <person name="Haridas S."/>
            <person name="Wolfe K.H."/>
            <person name="Lopes M.R."/>
            <person name="Hittinger C.T."/>
            <person name="Goeker M."/>
            <person name="Salamov A.A."/>
            <person name="Wisecaver J.H."/>
            <person name="Long T.M."/>
            <person name="Calvey C.H."/>
            <person name="Aerts A.L."/>
            <person name="Barry K.W."/>
            <person name="Choi C."/>
            <person name="Clum A."/>
            <person name="Coughlan A.Y."/>
            <person name="Deshpande S."/>
            <person name="Douglass A.P."/>
            <person name="Hanson S.J."/>
            <person name="Klenk H.-P."/>
            <person name="LaButti K.M."/>
            <person name="Lapidus A."/>
            <person name="Lindquist E.A."/>
            <person name="Lipzen A.M."/>
            <person name="Meier-Kolthoff J.P."/>
            <person name="Ohm R.A."/>
            <person name="Otillar R.P."/>
            <person name="Pangilinan J.L."/>
            <person name="Peng Y."/>
            <person name="Rokas A."/>
            <person name="Rosa C.A."/>
            <person name="Scheuner C."/>
            <person name="Sibirny A.A."/>
            <person name="Slot J.C."/>
            <person name="Stielow J.B."/>
            <person name="Sun H."/>
            <person name="Kurtzman C.P."/>
            <person name="Blackwell M."/>
            <person name="Grigoriev I.V."/>
            <person name="Jeffries T.W."/>
        </authorList>
    </citation>
    <scope>NUCLEOTIDE SEQUENCE [LARGE SCALE GENOMIC DNA]</scope>
    <source>
        <strain evidence="6">NRRL Y-1626</strain>
    </source>
</reference>
<comment type="similarity">
    <text evidence="1">Belongs to the EFR3 family.</text>
</comment>
<evidence type="ECO:0000256" key="1">
    <source>
        <dbReference type="ARBA" id="ARBA00010216"/>
    </source>
</evidence>
<feature type="coiled-coil region" evidence="3">
    <location>
        <begin position="207"/>
        <end position="234"/>
    </location>
</feature>
<protein>
    <recommendedName>
        <fullName evidence="2">Protein EFR3</fullName>
    </recommendedName>
</protein>
<dbReference type="Pfam" id="PF21072">
    <property type="entry name" value="EFR3"/>
    <property type="match status" value="1"/>
</dbReference>
<proteinExistence type="inferred from homology"/>
<keyword evidence="6" id="KW-1185">Reference proteome</keyword>
<feature type="region of interest" description="Disordered" evidence="4">
    <location>
        <begin position="813"/>
        <end position="834"/>
    </location>
</feature>
<dbReference type="GO" id="GO:0072659">
    <property type="term" value="P:protein localization to plasma membrane"/>
    <property type="evidence" value="ECO:0007669"/>
    <property type="project" value="InterPro"/>
</dbReference>
<sequence length="885" mass="101643">MAITNLFTPKHQRLVTQCYPKGKKTSEKQPKSSELSYLIYYCNTRRTKLTKVSTFLKKKAAKDVSSKKIGDIYVTIIILCKIIINCKENLGIIFDDFMSIIFGILKQPVFKKDDYILEGIVQFFESLSLNLDYGFISNTQINQFQKFLQIYFHELISKNVKNLDSIQRQRLLRGCVVLPKIKCVKHLEFFREFLYESIYKTLKINQINNENINVKCLGEENKQFEKESDEYLEKYDPKLGINTDASTERLSRRLTHVRSDSEFLSRASFEKTNEDAKKGIMPVGLDDMDPNDYSDDLEKKLTLETLKNYFNSDESDLLPLSIKALNTVMVELPNVNYYKFIISGIPVQLRYISILITVNGIINSQNIKDSEQSIYSDNNKATILLKIISDLILSEVSIVALSVVDIVKKLINYQISFAINNKSYNSADDELMKQIPHTISILNTRTFYKDQLNDILHEILNLIEVYADGKDDSKTVLDILYNDMSLIISYLDKSQNQISLSLFNDVTMIVRDNLTRSNFIKLFDITLNSKDLNNQTCMTFFESLRQLISFFDNGLTEHILSTALENFRSIILLSGLSFYKMAQQDEEPVSKDYFVYHLQAAKFLKIKDYENKVHSLIKENRYFTTNELLNYYSDENLNPYSTKGSEILSDSTVESNGFIQNDPEAQAKEDEIIYNMMNTSLQNLDIPQASSITRHFDVKSLTALQNGNNYNDKPSVNELKSLINNNGKGSAVNKLKRNDTMASQSVKSKVTNITFLLSELQDSSKNLKIRMPNEDQVSQLDERIIKQNKLSRNSFKRGKKSFESADRSSLTFGNSNRLSTTNSNNSISKTVPNHVRNGSKSDFIDIKNFKYEKEEEDDDDDFNFVDASSDVSSIGELDNRGNLFV</sequence>
<evidence type="ECO:0000256" key="4">
    <source>
        <dbReference type="SAM" id="MobiDB-lite"/>
    </source>
</evidence>
<comment type="caution">
    <text evidence="5">The sequence shown here is derived from an EMBL/GenBank/DDBJ whole genome shotgun (WGS) entry which is preliminary data.</text>
</comment>
<organism evidence="5 6">
    <name type="scientific">Hanseniaspora valbyensis NRRL Y-1626</name>
    <dbReference type="NCBI Taxonomy" id="766949"/>
    <lineage>
        <taxon>Eukaryota</taxon>
        <taxon>Fungi</taxon>
        <taxon>Dikarya</taxon>
        <taxon>Ascomycota</taxon>
        <taxon>Saccharomycotina</taxon>
        <taxon>Saccharomycetes</taxon>
        <taxon>Saccharomycodales</taxon>
        <taxon>Saccharomycodaceae</taxon>
        <taxon>Hanseniaspora</taxon>
    </lineage>
</organism>